<proteinExistence type="predicted"/>
<dbReference type="EMBL" id="JAGINU010000001">
    <property type="protein sequence ID" value="MBP2367484.1"/>
    <property type="molecule type" value="Genomic_DNA"/>
</dbReference>
<dbReference type="Proteomes" id="UP001519295">
    <property type="component" value="Unassembled WGS sequence"/>
</dbReference>
<comment type="caution">
    <text evidence="1">The sequence shown here is derived from an EMBL/GenBank/DDBJ whole genome shotgun (WGS) entry which is preliminary data.</text>
</comment>
<organism evidence="1 2">
    <name type="scientific">Pseudonocardia parietis</name>
    <dbReference type="NCBI Taxonomy" id="570936"/>
    <lineage>
        <taxon>Bacteria</taxon>
        <taxon>Bacillati</taxon>
        <taxon>Actinomycetota</taxon>
        <taxon>Actinomycetes</taxon>
        <taxon>Pseudonocardiales</taxon>
        <taxon>Pseudonocardiaceae</taxon>
        <taxon>Pseudonocardia</taxon>
    </lineage>
</organism>
<dbReference type="RefSeq" id="WP_210036442.1">
    <property type="nucleotide sequence ID" value="NZ_JAGINU010000001.1"/>
</dbReference>
<evidence type="ECO:0008006" key="3">
    <source>
        <dbReference type="Google" id="ProtNLM"/>
    </source>
</evidence>
<sequence length="85" mass="8440">MLDHSLAEGGVPLIAVAMDRVVIRFGNSGDGMQLTGDRFTSETVSFGNDAMSLGGRTAVVTGGGSGIGRVCATVLVASRGAAVAV</sequence>
<reference evidence="1 2" key="1">
    <citation type="submission" date="2021-03" db="EMBL/GenBank/DDBJ databases">
        <title>Sequencing the genomes of 1000 actinobacteria strains.</title>
        <authorList>
            <person name="Klenk H.-P."/>
        </authorList>
    </citation>
    <scope>NUCLEOTIDE SEQUENCE [LARGE SCALE GENOMIC DNA]</scope>
    <source>
        <strain evidence="1 2">DSM 45256</strain>
    </source>
</reference>
<accession>A0ABS4VU86</accession>
<name>A0ABS4VU86_9PSEU</name>
<gene>
    <name evidence="1" type="ORF">JOF36_003180</name>
</gene>
<dbReference type="SUPFAM" id="SSF51735">
    <property type="entry name" value="NAD(P)-binding Rossmann-fold domains"/>
    <property type="match status" value="1"/>
</dbReference>
<keyword evidence="2" id="KW-1185">Reference proteome</keyword>
<dbReference type="Gene3D" id="3.40.50.720">
    <property type="entry name" value="NAD(P)-binding Rossmann-like Domain"/>
    <property type="match status" value="1"/>
</dbReference>
<evidence type="ECO:0000313" key="1">
    <source>
        <dbReference type="EMBL" id="MBP2367484.1"/>
    </source>
</evidence>
<dbReference type="InterPro" id="IPR036291">
    <property type="entry name" value="NAD(P)-bd_dom_sf"/>
</dbReference>
<protein>
    <recommendedName>
        <fullName evidence="3">Short subunit dehydrogenase</fullName>
    </recommendedName>
</protein>
<evidence type="ECO:0000313" key="2">
    <source>
        <dbReference type="Proteomes" id="UP001519295"/>
    </source>
</evidence>